<dbReference type="GO" id="GO:0005524">
    <property type="term" value="F:ATP binding"/>
    <property type="evidence" value="ECO:0007669"/>
    <property type="project" value="UniProtKB-UniRule"/>
</dbReference>
<comment type="caution">
    <text evidence="12">The sequence shown here is derived from an EMBL/GenBank/DDBJ whole genome shotgun (WGS) entry which is preliminary data.</text>
</comment>
<dbReference type="Gene3D" id="3.30.200.20">
    <property type="entry name" value="Phosphorylase Kinase, domain 1"/>
    <property type="match status" value="1"/>
</dbReference>
<dbReference type="GO" id="GO:0005829">
    <property type="term" value="C:cytosol"/>
    <property type="evidence" value="ECO:0007669"/>
    <property type="project" value="TreeGrafter"/>
</dbReference>
<dbReference type="Pfam" id="PF00069">
    <property type="entry name" value="Pkinase"/>
    <property type="match status" value="1"/>
</dbReference>
<proteinExistence type="predicted"/>
<dbReference type="InterPro" id="IPR045216">
    <property type="entry name" value="CK2_alpha"/>
</dbReference>
<dbReference type="GO" id="GO:0051726">
    <property type="term" value="P:regulation of cell cycle"/>
    <property type="evidence" value="ECO:0007669"/>
    <property type="project" value="TreeGrafter"/>
</dbReference>
<keyword evidence="2" id="KW-0723">Serine/threonine-protein kinase</keyword>
<comment type="catalytic activity">
    <reaction evidence="8">
        <text>L-seryl-[protein] + ATP = O-phospho-L-seryl-[protein] + ADP + H(+)</text>
        <dbReference type="Rhea" id="RHEA:17989"/>
        <dbReference type="Rhea" id="RHEA-COMP:9863"/>
        <dbReference type="Rhea" id="RHEA-COMP:11604"/>
        <dbReference type="ChEBI" id="CHEBI:15378"/>
        <dbReference type="ChEBI" id="CHEBI:29999"/>
        <dbReference type="ChEBI" id="CHEBI:30616"/>
        <dbReference type="ChEBI" id="CHEBI:83421"/>
        <dbReference type="ChEBI" id="CHEBI:456216"/>
        <dbReference type="EC" id="2.7.11.1"/>
    </reaction>
</comment>
<dbReference type="Gene3D" id="1.10.510.10">
    <property type="entry name" value="Transferase(Phosphotransferase) domain 1"/>
    <property type="match status" value="1"/>
</dbReference>
<dbReference type="GO" id="GO:0004674">
    <property type="term" value="F:protein serine/threonine kinase activity"/>
    <property type="evidence" value="ECO:0007669"/>
    <property type="project" value="UniProtKB-KW"/>
</dbReference>
<dbReference type="EC" id="2.7.11.1" evidence="1"/>
<evidence type="ECO:0000256" key="3">
    <source>
        <dbReference type="ARBA" id="ARBA00022679"/>
    </source>
</evidence>
<dbReference type="GO" id="GO:0006356">
    <property type="term" value="P:regulation of transcription by RNA polymerase I"/>
    <property type="evidence" value="ECO:0007669"/>
    <property type="project" value="TreeGrafter"/>
</dbReference>
<dbReference type="PANTHER" id="PTHR24054:SF0">
    <property type="entry name" value="CASEIN KINASE II SUBUNIT ALPHA"/>
    <property type="match status" value="1"/>
</dbReference>
<feature type="domain" description="Protein kinase" evidence="11">
    <location>
        <begin position="1"/>
        <end position="212"/>
    </location>
</feature>
<feature type="binding site" evidence="9">
    <location>
        <position position="44"/>
    </location>
    <ligand>
        <name>ATP</name>
        <dbReference type="ChEBI" id="CHEBI:30616"/>
    </ligand>
</feature>
<dbReference type="GO" id="GO:0005634">
    <property type="term" value="C:nucleus"/>
    <property type="evidence" value="ECO:0007669"/>
    <property type="project" value="TreeGrafter"/>
</dbReference>
<evidence type="ECO:0000256" key="1">
    <source>
        <dbReference type="ARBA" id="ARBA00012513"/>
    </source>
</evidence>
<evidence type="ECO:0000313" key="13">
    <source>
        <dbReference type="Proteomes" id="UP000730481"/>
    </source>
</evidence>
<keyword evidence="5 12" id="KW-0418">Kinase</keyword>
<evidence type="ECO:0000259" key="11">
    <source>
        <dbReference type="PROSITE" id="PS50011"/>
    </source>
</evidence>
<dbReference type="GO" id="GO:0006359">
    <property type="term" value="P:regulation of transcription by RNA polymerase III"/>
    <property type="evidence" value="ECO:0007669"/>
    <property type="project" value="TreeGrafter"/>
</dbReference>
<evidence type="ECO:0000256" key="8">
    <source>
        <dbReference type="ARBA" id="ARBA00048679"/>
    </source>
</evidence>
<dbReference type="SMART" id="SM00220">
    <property type="entry name" value="S_TKc"/>
    <property type="match status" value="1"/>
</dbReference>
<dbReference type="PROSITE" id="PS50011">
    <property type="entry name" value="PROTEIN_KINASE_DOM"/>
    <property type="match status" value="1"/>
</dbReference>
<evidence type="ECO:0000256" key="6">
    <source>
        <dbReference type="ARBA" id="ARBA00022840"/>
    </source>
</evidence>
<evidence type="ECO:0000256" key="2">
    <source>
        <dbReference type="ARBA" id="ARBA00022527"/>
    </source>
</evidence>
<gene>
    <name evidence="12" type="ORF">FBEOM_8124</name>
</gene>
<dbReference type="Proteomes" id="UP000730481">
    <property type="component" value="Unassembled WGS sequence"/>
</dbReference>
<keyword evidence="6 9" id="KW-0067">ATP-binding</keyword>
<keyword evidence="3" id="KW-0808">Transferase</keyword>
<keyword evidence="4 9" id="KW-0547">Nucleotide-binding</keyword>
<evidence type="ECO:0000313" key="12">
    <source>
        <dbReference type="EMBL" id="KAF4338023.1"/>
    </source>
</evidence>
<dbReference type="GO" id="GO:0006974">
    <property type="term" value="P:DNA damage response"/>
    <property type="evidence" value="ECO:0007669"/>
    <property type="project" value="TreeGrafter"/>
</dbReference>
<reference evidence="12" key="1">
    <citation type="journal article" date="2017" name="Mycologia">
        <title>Fusarium algeriense, sp. nov., a novel toxigenic crown rot pathogen of durum wheat from Algeria is nested in the Fusarium burgessii species complex.</title>
        <authorList>
            <person name="Laraba I."/>
            <person name="Keddad A."/>
            <person name="Boureghda H."/>
            <person name="Abdallah N."/>
            <person name="Vaughan M.M."/>
            <person name="Proctor R.H."/>
            <person name="Busman M."/>
            <person name="O'Donnell K."/>
        </authorList>
    </citation>
    <scope>NUCLEOTIDE SEQUENCE</scope>
    <source>
        <strain evidence="12">NRRL 25174</strain>
    </source>
</reference>
<feature type="region of interest" description="Disordered" evidence="10">
    <location>
        <begin position="1"/>
        <end position="20"/>
    </location>
</feature>
<dbReference type="InterPro" id="IPR000719">
    <property type="entry name" value="Prot_kinase_dom"/>
</dbReference>
<protein>
    <recommendedName>
        <fullName evidence="1">non-specific serine/threonine protein kinase</fullName>
        <ecNumber evidence="1">2.7.11.1</ecNumber>
    </recommendedName>
</protein>
<keyword evidence="13" id="KW-1185">Reference proteome</keyword>
<accession>A0A9P5DXJ6</accession>
<reference evidence="12" key="2">
    <citation type="submission" date="2020-02" db="EMBL/GenBank/DDBJ databases">
        <title>Identification and distribution of gene clusters putatively required for synthesis of sphingolipid metabolism inhibitors in phylogenetically diverse species of the filamentous fungus Fusarium.</title>
        <authorList>
            <person name="Kim H.-S."/>
            <person name="Busman M."/>
            <person name="Brown D.W."/>
            <person name="Divon H."/>
            <person name="Uhlig S."/>
            <person name="Proctor R.H."/>
        </authorList>
    </citation>
    <scope>NUCLEOTIDE SEQUENCE</scope>
    <source>
        <strain evidence="12">NRRL 25174</strain>
    </source>
</reference>
<evidence type="ECO:0000256" key="10">
    <source>
        <dbReference type="SAM" id="MobiDB-lite"/>
    </source>
</evidence>
<dbReference type="PROSITE" id="PS00107">
    <property type="entry name" value="PROTEIN_KINASE_ATP"/>
    <property type="match status" value="1"/>
</dbReference>
<sequence length="215" mass="25290">MAPIHPDSEPEQFYDMSPPKRLGRGRHAIVFECRDPTGRVYAMKLFKQHSRDRISREIEILQYLSWSSADFYRPDEDLDVCVGLFKPPELLLSYERYDFSIDMWCFGAMLAAMVFRKEPFFHGISLIDQLKTIADVLGTDKLYRFVNEYDLELDEEELEVLGQRPEQPWTDFINSANRSMVTDEAISLIDQLLRFDPKERLTAAEAIRNVYFRPF</sequence>
<organism evidence="12 13">
    <name type="scientific">Fusarium beomiforme</name>
    <dbReference type="NCBI Taxonomy" id="44412"/>
    <lineage>
        <taxon>Eukaryota</taxon>
        <taxon>Fungi</taxon>
        <taxon>Dikarya</taxon>
        <taxon>Ascomycota</taxon>
        <taxon>Pezizomycotina</taxon>
        <taxon>Sordariomycetes</taxon>
        <taxon>Hypocreomycetidae</taxon>
        <taxon>Hypocreales</taxon>
        <taxon>Nectriaceae</taxon>
        <taxon>Fusarium</taxon>
        <taxon>Fusarium burgessii species complex</taxon>
    </lineage>
</organism>
<name>A0A9P5DXJ6_9HYPO</name>
<dbReference type="InterPro" id="IPR011009">
    <property type="entry name" value="Kinase-like_dom_sf"/>
</dbReference>
<dbReference type="SUPFAM" id="SSF56112">
    <property type="entry name" value="Protein kinase-like (PK-like)"/>
    <property type="match status" value="1"/>
</dbReference>
<dbReference type="OrthoDB" id="10254671at2759"/>
<evidence type="ECO:0000256" key="7">
    <source>
        <dbReference type="ARBA" id="ARBA00047899"/>
    </source>
</evidence>
<dbReference type="EMBL" id="PVQB02000371">
    <property type="protein sequence ID" value="KAF4338023.1"/>
    <property type="molecule type" value="Genomic_DNA"/>
</dbReference>
<dbReference type="InterPro" id="IPR017441">
    <property type="entry name" value="Protein_kinase_ATP_BS"/>
</dbReference>
<evidence type="ECO:0000256" key="5">
    <source>
        <dbReference type="ARBA" id="ARBA00022777"/>
    </source>
</evidence>
<comment type="catalytic activity">
    <reaction evidence="7">
        <text>L-threonyl-[protein] + ATP = O-phospho-L-threonyl-[protein] + ADP + H(+)</text>
        <dbReference type="Rhea" id="RHEA:46608"/>
        <dbReference type="Rhea" id="RHEA-COMP:11060"/>
        <dbReference type="Rhea" id="RHEA-COMP:11605"/>
        <dbReference type="ChEBI" id="CHEBI:15378"/>
        <dbReference type="ChEBI" id="CHEBI:30013"/>
        <dbReference type="ChEBI" id="CHEBI:30616"/>
        <dbReference type="ChEBI" id="CHEBI:61977"/>
        <dbReference type="ChEBI" id="CHEBI:456216"/>
        <dbReference type="EC" id="2.7.11.1"/>
    </reaction>
</comment>
<evidence type="ECO:0000256" key="9">
    <source>
        <dbReference type="PROSITE-ProRule" id="PRU10141"/>
    </source>
</evidence>
<evidence type="ECO:0000256" key="4">
    <source>
        <dbReference type="ARBA" id="ARBA00022741"/>
    </source>
</evidence>
<dbReference type="PANTHER" id="PTHR24054">
    <property type="entry name" value="CASEIN KINASE II SUBUNIT ALPHA"/>
    <property type="match status" value="1"/>
</dbReference>
<dbReference type="GO" id="GO:0005956">
    <property type="term" value="C:protein kinase CK2 complex"/>
    <property type="evidence" value="ECO:0007669"/>
    <property type="project" value="TreeGrafter"/>
</dbReference>
<dbReference type="AlphaFoldDB" id="A0A9P5DXJ6"/>